<organism evidence="1 3">
    <name type="scientific">Neomoorella thermoacetica</name>
    <name type="common">Clostridium thermoaceticum</name>
    <dbReference type="NCBI Taxonomy" id="1525"/>
    <lineage>
        <taxon>Bacteria</taxon>
        <taxon>Bacillati</taxon>
        <taxon>Bacillota</taxon>
        <taxon>Clostridia</taxon>
        <taxon>Neomoorellales</taxon>
        <taxon>Neomoorellaceae</taxon>
        <taxon>Neomoorella</taxon>
    </lineage>
</organism>
<dbReference type="Proteomes" id="UP000322283">
    <property type="component" value="Unassembled WGS sequence"/>
</dbReference>
<dbReference type="AlphaFoldDB" id="A0AAC9HIG1"/>
<evidence type="ECO:0000313" key="2">
    <source>
        <dbReference type="EMBL" id="TYL15715.1"/>
    </source>
</evidence>
<evidence type="ECO:0000313" key="1">
    <source>
        <dbReference type="EMBL" id="AOQ24747.1"/>
    </source>
</evidence>
<gene>
    <name evidence="1" type="ORF">Maut_02319</name>
    <name evidence="2" type="ORF">MTAT_04540</name>
</gene>
<protein>
    <submittedName>
        <fullName evidence="1">Uncharacterized protein</fullName>
    </submittedName>
</protein>
<accession>A0AAC9HIG1</accession>
<dbReference type="Proteomes" id="UP000094598">
    <property type="component" value="Chromosome"/>
</dbReference>
<proteinExistence type="predicted"/>
<reference evidence="2 4" key="2">
    <citation type="submission" date="2019-05" db="EMBL/GenBank/DDBJ databases">
        <title>Genome sequence of Moorella thermoacetica ATCC 33924.</title>
        <authorList>
            <person name="Poehlein A."/>
            <person name="Bengelsdorf F.R."/>
            <person name="Duerre P."/>
            <person name="Daniel R."/>
        </authorList>
    </citation>
    <scope>NUCLEOTIDE SEQUENCE [LARGE SCALE GENOMIC DNA]</scope>
    <source>
        <strain evidence="2 4">ATCC 33924</strain>
    </source>
</reference>
<dbReference type="EMBL" id="CP017019">
    <property type="protein sequence ID" value="AOQ24747.1"/>
    <property type="molecule type" value="Genomic_DNA"/>
</dbReference>
<dbReference type="RefSeq" id="WP_069590582.1">
    <property type="nucleotide sequence ID" value="NZ_CP017019.1"/>
</dbReference>
<evidence type="ECO:0000313" key="3">
    <source>
        <dbReference type="Proteomes" id="UP000094598"/>
    </source>
</evidence>
<sequence length="381" mass="43957">MRQPVTDTFGHGRYRGPLTSNAYNKFVDDLFYNLDKLYRENEAMRSELQEVKHLLDVEDIYISQFLTEIENRLTTNSLTCFAQDMTTTFPNPAQDEGDTSLRAVIDYDSNVVTLPYKTEAVPKTFINDLNHQAFVPNKINLKVNGQSLLFYQNDPRKMLSPDDDCWFRYVKRSVTESQTSETVTIEVELPPQLITSYDVNTIRFRPHPPFGLKTTNLEYQYRGDWTPVPGFQPVDRLRDIAWHFPTIKGARFRLTLEQARPFINGTEKVFVIGSKFLGIYYQEYADQGIVLSSFKVTPPVTVEKVTHHFANASCFNPYLPDGYDRPQDFFVFALCREEPDGTLTYLSNWSNLPYDKLWVITTLKKTAAGTPALTRVTLTLR</sequence>
<dbReference type="EMBL" id="VCDX01000001">
    <property type="protein sequence ID" value="TYL15715.1"/>
    <property type="molecule type" value="Genomic_DNA"/>
</dbReference>
<reference evidence="1 3" key="1">
    <citation type="submission" date="2016-08" db="EMBL/GenBank/DDBJ databases">
        <title>Moorella thermoacetica DSM 103132.</title>
        <authorList>
            <person name="Jendresen C.B."/>
            <person name="Redl S.M."/>
            <person name="Jensen T.O."/>
            <person name="Nielsen A.T."/>
        </authorList>
    </citation>
    <scope>NUCLEOTIDE SEQUENCE [LARGE SCALE GENOMIC DNA]</scope>
    <source>
        <strain evidence="1 3">DSM 103132</strain>
    </source>
</reference>
<keyword evidence="4" id="KW-1185">Reference proteome</keyword>
<evidence type="ECO:0000313" key="4">
    <source>
        <dbReference type="Proteomes" id="UP000322283"/>
    </source>
</evidence>
<name>A0AAC9HIG1_NEOTH</name>